<keyword evidence="5" id="KW-0808">Transferase</keyword>
<evidence type="ECO:0000259" key="9">
    <source>
        <dbReference type="PROSITE" id="PS50109"/>
    </source>
</evidence>
<dbReference type="SUPFAM" id="SSF158472">
    <property type="entry name" value="HAMP domain-like"/>
    <property type="match status" value="1"/>
</dbReference>
<feature type="domain" description="HAMP" evidence="10">
    <location>
        <begin position="205"/>
        <end position="257"/>
    </location>
</feature>
<protein>
    <recommendedName>
        <fullName evidence="3">histidine kinase</fullName>
        <ecNumber evidence="3">2.7.13.3</ecNumber>
    </recommendedName>
</protein>
<evidence type="ECO:0000256" key="5">
    <source>
        <dbReference type="ARBA" id="ARBA00022679"/>
    </source>
</evidence>
<dbReference type="InterPro" id="IPR003660">
    <property type="entry name" value="HAMP_dom"/>
</dbReference>
<evidence type="ECO:0000256" key="7">
    <source>
        <dbReference type="ARBA" id="ARBA00023012"/>
    </source>
</evidence>
<dbReference type="AlphaFoldDB" id="A0A2S6HQP1"/>
<dbReference type="PANTHER" id="PTHR34220:SF7">
    <property type="entry name" value="SENSOR HISTIDINE KINASE YPDA"/>
    <property type="match status" value="1"/>
</dbReference>
<dbReference type="InterPro" id="IPR004358">
    <property type="entry name" value="Sig_transdc_His_kin-like_C"/>
</dbReference>
<evidence type="ECO:0000313" key="12">
    <source>
        <dbReference type="Proteomes" id="UP000237749"/>
    </source>
</evidence>
<dbReference type="PROSITE" id="PS50885">
    <property type="entry name" value="HAMP"/>
    <property type="match status" value="1"/>
</dbReference>
<feature type="domain" description="Histidine kinase" evidence="9">
    <location>
        <begin position="368"/>
        <end position="476"/>
    </location>
</feature>
<dbReference type="SMART" id="SM00304">
    <property type="entry name" value="HAMP"/>
    <property type="match status" value="1"/>
</dbReference>
<keyword evidence="7" id="KW-0902">Two-component regulatory system</keyword>
<dbReference type="PRINTS" id="PR00344">
    <property type="entry name" value="BCTRLSENSOR"/>
</dbReference>
<dbReference type="InterPro" id="IPR036890">
    <property type="entry name" value="HATPase_C_sf"/>
</dbReference>
<feature type="transmembrane region" description="Helical" evidence="8">
    <location>
        <begin position="181"/>
        <end position="200"/>
    </location>
</feature>
<dbReference type="InterPro" id="IPR005467">
    <property type="entry name" value="His_kinase_dom"/>
</dbReference>
<dbReference type="RefSeq" id="WP_104437826.1">
    <property type="nucleotide sequence ID" value="NZ_PTJA01000008.1"/>
</dbReference>
<dbReference type="SMART" id="SM00387">
    <property type="entry name" value="HATPase_c"/>
    <property type="match status" value="1"/>
</dbReference>
<evidence type="ECO:0000313" key="11">
    <source>
        <dbReference type="EMBL" id="PPK79933.1"/>
    </source>
</evidence>
<dbReference type="Pfam" id="PF06580">
    <property type="entry name" value="His_kinase"/>
    <property type="match status" value="1"/>
</dbReference>
<sequence length="480" mass="55480">MKYKSDSIKAKIKNMQAILFIPVIIMIGILLYTMEWQNQQYRQSIRNLTMATEFNFDFKSNIDYKMYRIVIGADTFESLNPYEDLENSKKIFLELKDTTPQDTSKKGLDGIVVLIGMLEKRIEDIQTSNIIGDYDRNMARLDQDIYAITDLIQESMSDYIYNETKTLESVRQKLDTQTRQVIALCIVIASYLIVFLLASFSSFGKRITKPIEELCEYTMKLADGNLEVSAPKSNIRELKVLGEQYDQMVIRIGELIQHIKEEQELKRKTELKLLQAQINPHFLYNTLDTIVWLAEGKQHQEVVEMITALSSFLRIGLNNGRDFITIKEEAEHIKSYLLIQHFRYEDIMDYEIDFEERIRDYSILKLTLQPIVENALYHGIKNCRKKGFLRISGWQENEDILLKVEDNGIGMKPDEVRKMEHQIAGGSKADFHVGEGFGIANVAERIRLNFGEAYGLTIESEYGVGTAVTVRIPAVRWGNI</sequence>
<evidence type="ECO:0000256" key="4">
    <source>
        <dbReference type="ARBA" id="ARBA00022553"/>
    </source>
</evidence>
<keyword evidence="6 11" id="KW-0418">Kinase</keyword>
<dbReference type="EC" id="2.7.13.3" evidence="3"/>
<dbReference type="InterPro" id="IPR003594">
    <property type="entry name" value="HATPase_dom"/>
</dbReference>
<organism evidence="11 12">
    <name type="scientific">Lacrimispora xylanisolvens</name>
    <dbReference type="NCBI Taxonomy" id="384636"/>
    <lineage>
        <taxon>Bacteria</taxon>
        <taxon>Bacillati</taxon>
        <taxon>Bacillota</taxon>
        <taxon>Clostridia</taxon>
        <taxon>Lachnospirales</taxon>
        <taxon>Lachnospiraceae</taxon>
        <taxon>Lacrimispora</taxon>
    </lineage>
</organism>
<keyword evidence="8" id="KW-1133">Transmembrane helix</keyword>
<evidence type="ECO:0000256" key="2">
    <source>
        <dbReference type="ARBA" id="ARBA00004370"/>
    </source>
</evidence>
<evidence type="ECO:0000256" key="8">
    <source>
        <dbReference type="SAM" id="Phobius"/>
    </source>
</evidence>
<dbReference type="GO" id="GO:0000155">
    <property type="term" value="F:phosphorelay sensor kinase activity"/>
    <property type="evidence" value="ECO:0007669"/>
    <property type="project" value="InterPro"/>
</dbReference>
<evidence type="ECO:0000259" key="10">
    <source>
        <dbReference type="PROSITE" id="PS50885"/>
    </source>
</evidence>
<name>A0A2S6HQP1_9FIRM</name>
<evidence type="ECO:0000256" key="3">
    <source>
        <dbReference type="ARBA" id="ARBA00012438"/>
    </source>
</evidence>
<keyword evidence="12" id="KW-1185">Reference proteome</keyword>
<dbReference type="InterPro" id="IPR050640">
    <property type="entry name" value="Bact_2-comp_sensor_kinase"/>
</dbReference>
<gene>
    <name evidence="11" type="ORF">BXY41_108158</name>
</gene>
<reference evidence="11 12" key="1">
    <citation type="submission" date="2018-02" db="EMBL/GenBank/DDBJ databases">
        <title>Genomic Encyclopedia of Archaeal and Bacterial Type Strains, Phase II (KMG-II): from individual species to whole genera.</title>
        <authorList>
            <person name="Goeker M."/>
        </authorList>
    </citation>
    <scope>NUCLEOTIDE SEQUENCE [LARGE SCALE GENOMIC DNA]</scope>
    <source>
        <strain evidence="11 12">DSM 3808</strain>
    </source>
</reference>
<evidence type="ECO:0000256" key="6">
    <source>
        <dbReference type="ARBA" id="ARBA00022777"/>
    </source>
</evidence>
<dbReference type="Pfam" id="PF02518">
    <property type="entry name" value="HATPase_c"/>
    <property type="match status" value="1"/>
</dbReference>
<keyword evidence="4" id="KW-0597">Phosphoprotein</keyword>
<accession>A0A2S6HQP1</accession>
<dbReference type="PROSITE" id="PS50109">
    <property type="entry name" value="HIS_KIN"/>
    <property type="match status" value="1"/>
</dbReference>
<dbReference type="GO" id="GO:0016020">
    <property type="term" value="C:membrane"/>
    <property type="evidence" value="ECO:0007669"/>
    <property type="project" value="UniProtKB-SubCell"/>
</dbReference>
<keyword evidence="8" id="KW-0812">Transmembrane</keyword>
<comment type="caution">
    <text evidence="11">The sequence shown here is derived from an EMBL/GenBank/DDBJ whole genome shotgun (WGS) entry which is preliminary data.</text>
</comment>
<dbReference type="Proteomes" id="UP000237749">
    <property type="component" value="Unassembled WGS sequence"/>
</dbReference>
<dbReference type="CDD" id="cd06225">
    <property type="entry name" value="HAMP"/>
    <property type="match status" value="1"/>
</dbReference>
<dbReference type="EMBL" id="PTJA01000008">
    <property type="protein sequence ID" value="PPK79933.1"/>
    <property type="molecule type" value="Genomic_DNA"/>
</dbReference>
<dbReference type="Gene3D" id="6.10.340.10">
    <property type="match status" value="1"/>
</dbReference>
<dbReference type="Gene3D" id="3.30.565.10">
    <property type="entry name" value="Histidine kinase-like ATPase, C-terminal domain"/>
    <property type="match status" value="1"/>
</dbReference>
<dbReference type="SUPFAM" id="SSF55874">
    <property type="entry name" value="ATPase domain of HSP90 chaperone/DNA topoisomerase II/histidine kinase"/>
    <property type="match status" value="1"/>
</dbReference>
<dbReference type="OrthoDB" id="9809908at2"/>
<evidence type="ECO:0000256" key="1">
    <source>
        <dbReference type="ARBA" id="ARBA00000085"/>
    </source>
</evidence>
<feature type="transmembrane region" description="Helical" evidence="8">
    <location>
        <begin position="15"/>
        <end position="34"/>
    </location>
</feature>
<comment type="subcellular location">
    <subcellularLocation>
        <location evidence="2">Membrane</location>
    </subcellularLocation>
</comment>
<keyword evidence="8" id="KW-0472">Membrane</keyword>
<dbReference type="PANTHER" id="PTHR34220">
    <property type="entry name" value="SENSOR HISTIDINE KINASE YPDA"/>
    <property type="match status" value="1"/>
</dbReference>
<proteinExistence type="predicted"/>
<dbReference type="InterPro" id="IPR010559">
    <property type="entry name" value="Sig_transdc_His_kin_internal"/>
</dbReference>
<comment type="catalytic activity">
    <reaction evidence="1">
        <text>ATP + protein L-histidine = ADP + protein N-phospho-L-histidine.</text>
        <dbReference type="EC" id="2.7.13.3"/>
    </reaction>
</comment>